<dbReference type="PANTHER" id="PTHR31111">
    <property type="entry name" value="BNAA05G37150D PROTEIN-RELATED"/>
    <property type="match status" value="1"/>
</dbReference>
<reference evidence="2" key="1">
    <citation type="submission" date="2020-01" db="EMBL/GenBank/DDBJ databases">
        <authorList>
            <person name="Mishra B."/>
        </authorList>
    </citation>
    <scope>NUCLEOTIDE SEQUENCE [LARGE SCALE GENOMIC DNA]</scope>
</reference>
<dbReference type="Proteomes" id="UP000467841">
    <property type="component" value="Unassembled WGS sequence"/>
</dbReference>
<feature type="domain" description="F-box associated beta-propeller type 3" evidence="1">
    <location>
        <begin position="27"/>
        <end position="298"/>
    </location>
</feature>
<organism evidence="2 3">
    <name type="scientific">Microthlaspi erraticum</name>
    <dbReference type="NCBI Taxonomy" id="1685480"/>
    <lineage>
        <taxon>Eukaryota</taxon>
        <taxon>Viridiplantae</taxon>
        <taxon>Streptophyta</taxon>
        <taxon>Embryophyta</taxon>
        <taxon>Tracheophyta</taxon>
        <taxon>Spermatophyta</taxon>
        <taxon>Magnoliopsida</taxon>
        <taxon>eudicotyledons</taxon>
        <taxon>Gunneridae</taxon>
        <taxon>Pentapetalae</taxon>
        <taxon>rosids</taxon>
        <taxon>malvids</taxon>
        <taxon>Brassicales</taxon>
        <taxon>Brassicaceae</taxon>
        <taxon>Coluteocarpeae</taxon>
        <taxon>Microthlaspi</taxon>
    </lineage>
</organism>
<keyword evidence="3" id="KW-1185">Reference proteome</keyword>
<dbReference type="AlphaFoldDB" id="A0A6D2KJW7"/>
<dbReference type="InterPro" id="IPR011043">
    <property type="entry name" value="Gal_Oxase/kelch_b-propeller"/>
</dbReference>
<dbReference type="EMBL" id="CACVBM020001385">
    <property type="protein sequence ID" value="CAA7048506.1"/>
    <property type="molecule type" value="Genomic_DNA"/>
</dbReference>
<dbReference type="InterPro" id="IPR013187">
    <property type="entry name" value="F-box-assoc_dom_typ3"/>
</dbReference>
<evidence type="ECO:0000313" key="3">
    <source>
        <dbReference type="Proteomes" id="UP000467841"/>
    </source>
</evidence>
<name>A0A6D2KJW7_9BRAS</name>
<evidence type="ECO:0000259" key="1">
    <source>
        <dbReference type="Pfam" id="PF08268"/>
    </source>
</evidence>
<dbReference type="Pfam" id="PF08268">
    <property type="entry name" value="FBA_3"/>
    <property type="match status" value="1"/>
</dbReference>
<dbReference type="OrthoDB" id="1078980at2759"/>
<proteinExistence type="predicted"/>
<dbReference type="PANTHER" id="PTHR31111:SF78">
    <property type="entry name" value="F-BOX ASSOCIATED UBIQUITINATION EFFECTOR FAMILY PROTEIN"/>
    <property type="match status" value="1"/>
</dbReference>
<gene>
    <name evidence="2" type="ORF">MERR_LOCUS35741</name>
</gene>
<evidence type="ECO:0000313" key="2">
    <source>
        <dbReference type="EMBL" id="CAA7048506.1"/>
    </source>
</evidence>
<dbReference type="InterPro" id="IPR017451">
    <property type="entry name" value="F-box-assoc_interact_dom"/>
</dbReference>
<sequence length="331" mass="38017">MVIDTIIQGKHFTMLYMARSSTRAHLLLTVFHNYLNEQFLQLCSQEDPSSDRLRVNVSRHPTRIDDFSPPVHGLICRKYDSNVIIGNPSTGQFLTLPRVKTRRRGVYSFLGYDPVNHVYKVLCMTVLQGHRQRRESQVVSEEHQVYTLGAGQTSWRMIECKHPHLTHPCYSKGGLCINGGLYYYAWIKNKGSLISFDLTSEEFSVIKLPEDSACLVNYTGKIALRRNHSIGKLDLLVLEDAKRQEWSEVSVLVPSWIDSVEFRFRGTLSTGELVFSQSTRAVAVTRSILSVTISRKTMPKRFWLKESEISMFLATSILIMLRVLWFCEFLS</sequence>
<comment type="caution">
    <text evidence="2">The sequence shown here is derived from an EMBL/GenBank/DDBJ whole genome shotgun (WGS) entry which is preliminary data.</text>
</comment>
<dbReference type="NCBIfam" id="TIGR01640">
    <property type="entry name" value="F_box_assoc_1"/>
    <property type="match status" value="1"/>
</dbReference>
<accession>A0A6D2KJW7</accession>
<dbReference type="SUPFAM" id="SSF50965">
    <property type="entry name" value="Galactose oxidase, central domain"/>
    <property type="match status" value="1"/>
</dbReference>
<protein>
    <recommendedName>
        <fullName evidence="1">F-box associated beta-propeller type 3 domain-containing protein</fullName>
    </recommendedName>
</protein>